<dbReference type="EMBL" id="JBHRYB010000014">
    <property type="protein sequence ID" value="MFC3681292.1"/>
    <property type="molecule type" value="Genomic_DNA"/>
</dbReference>
<evidence type="ECO:0000256" key="4">
    <source>
        <dbReference type="ARBA" id="ARBA00022692"/>
    </source>
</evidence>
<comment type="subcellular location">
    <subcellularLocation>
        <location evidence="1">Membrane</location>
        <topology evidence="1">Multi-pass membrane protein</topology>
    </subcellularLocation>
</comment>
<dbReference type="PANTHER" id="PTHR11629">
    <property type="entry name" value="VACUOLAR PROTON ATPASES"/>
    <property type="match status" value="1"/>
</dbReference>
<evidence type="ECO:0000256" key="5">
    <source>
        <dbReference type="ARBA" id="ARBA00022989"/>
    </source>
</evidence>
<evidence type="ECO:0000256" key="9">
    <source>
        <dbReference type="SAM" id="Phobius"/>
    </source>
</evidence>
<protein>
    <submittedName>
        <fullName evidence="10">V-type ATP synthase subunit I</fullName>
    </submittedName>
</protein>
<comment type="similarity">
    <text evidence="2">Belongs to the V-ATPase 116 kDa subunit family.</text>
</comment>
<keyword evidence="5 9" id="KW-1133">Transmembrane helix</keyword>
<evidence type="ECO:0000313" key="10">
    <source>
        <dbReference type="EMBL" id="MFC3681292.1"/>
    </source>
</evidence>
<dbReference type="InterPro" id="IPR002490">
    <property type="entry name" value="V-ATPase_116kDa_su"/>
</dbReference>
<feature type="transmembrane region" description="Helical" evidence="9">
    <location>
        <begin position="408"/>
        <end position="428"/>
    </location>
</feature>
<dbReference type="PANTHER" id="PTHR11629:SF63">
    <property type="entry name" value="V-TYPE PROTON ATPASE SUBUNIT A"/>
    <property type="match status" value="1"/>
</dbReference>
<evidence type="ECO:0000256" key="8">
    <source>
        <dbReference type="SAM" id="Coils"/>
    </source>
</evidence>
<feature type="transmembrane region" description="Helical" evidence="9">
    <location>
        <begin position="329"/>
        <end position="356"/>
    </location>
</feature>
<evidence type="ECO:0000313" key="11">
    <source>
        <dbReference type="Proteomes" id="UP001595722"/>
    </source>
</evidence>
<feature type="transmembrane region" description="Helical" evidence="9">
    <location>
        <begin position="368"/>
        <end position="388"/>
    </location>
</feature>
<evidence type="ECO:0000256" key="3">
    <source>
        <dbReference type="ARBA" id="ARBA00022448"/>
    </source>
</evidence>
<feature type="transmembrane region" description="Helical" evidence="9">
    <location>
        <begin position="550"/>
        <end position="574"/>
    </location>
</feature>
<dbReference type="RefSeq" id="WP_376867621.1">
    <property type="nucleotide sequence ID" value="NZ_JBHRYB010000014.1"/>
</dbReference>
<sequence>MSIVRLKKITLVGRQQDKNDIIAALQQFGELHIIDKERPNSAHETELSPKAQKAYQAIQFLQRTQHPRRALKHARHFDFERVVDEVLNLKESIRDISDRLEELNDRIGRMRPWGDFSFPPEDYVDHFRFWFYRLPVKYRAALNTLDVAWKIVGQSHQELYLVVVCDDEPGHDFLPVEREHLGSLPFKTLIQQRENTELRLEELQVRRQQLCRYLPQLQRDLDQANNRALFQYVSAQSEDFSALLTANERNTTEVNGRLFVLKAWLVEKKVPALTDLSQQWAFAFVADDPEPDDQPPTLLQPPRGFAAGADLAAIYQLPDYRSWDPSVHLYLSFALFFAMILSDAGYALLLAVGLALSWKKLPAAMAGLLRFMLAGAAIWGVMVGSYFGYEAPAPSLLNQLAVIDLNDYNAMMQLSVLIGVGHIILANLSVALSQWQHWSVWLPALGWVGISVSGCVFWLLPGQSGLATVLAAASALLILAFASERPVTDGKSALLRITDGLLKLTSLSKLFGDVLSYMRLFALGLASASLALTFNNLAADAYASNSGLGLLTGSLIFLTGHVINLALGIMSGVVHGLRLNFIEFYNWGAPGEGYAYSRFALQRSAAASQTHQEESNHE</sequence>
<name>A0ABV7VWS7_9GAMM</name>
<accession>A0ABV7VWS7</accession>
<keyword evidence="8" id="KW-0175">Coiled coil</keyword>
<keyword evidence="3" id="KW-0813">Transport</keyword>
<keyword evidence="7 9" id="KW-0472">Membrane</keyword>
<evidence type="ECO:0000256" key="1">
    <source>
        <dbReference type="ARBA" id="ARBA00004141"/>
    </source>
</evidence>
<keyword evidence="4 9" id="KW-0812">Transmembrane</keyword>
<feature type="transmembrane region" description="Helical" evidence="9">
    <location>
        <begin position="440"/>
        <end position="460"/>
    </location>
</feature>
<keyword evidence="6" id="KW-0406">Ion transport</keyword>
<comment type="caution">
    <text evidence="10">The sequence shown here is derived from an EMBL/GenBank/DDBJ whole genome shotgun (WGS) entry which is preliminary data.</text>
</comment>
<evidence type="ECO:0000256" key="7">
    <source>
        <dbReference type="ARBA" id="ARBA00023136"/>
    </source>
</evidence>
<feature type="transmembrane region" description="Helical" evidence="9">
    <location>
        <begin position="466"/>
        <end position="482"/>
    </location>
</feature>
<proteinExistence type="inferred from homology"/>
<feature type="coiled-coil region" evidence="8">
    <location>
        <begin position="186"/>
        <end position="227"/>
    </location>
</feature>
<keyword evidence="11" id="KW-1185">Reference proteome</keyword>
<feature type="transmembrane region" description="Helical" evidence="9">
    <location>
        <begin position="517"/>
        <end position="538"/>
    </location>
</feature>
<gene>
    <name evidence="10" type="ORF">ACFOMG_14400</name>
</gene>
<organism evidence="10 11">
    <name type="scientific">Bacterioplanoides pacificum</name>
    <dbReference type="NCBI Taxonomy" id="1171596"/>
    <lineage>
        <taxon>Bacteria</taxon>
        <taxon>Pseudomonadati</taxon>
        <taxon>Pseudomonadota</taxon>
        <taxon>Gammaproteobacteria</taxon>
        <taxon>Oceanospirillales</taxon>
        <taxon>Oceanospirillaceae</taxon>
        <taxon>Bacterioplanoides</taxon>
    </lineage>
</organism>
<evidence type="ECO:0000256" key="6">
    <source>
        <dbReference type="ARBA" id="ARBA00023065"/>
    </source>
</evidence>
<evidence type="ECO:0000256" key="2">
    <source>
        <dbReference type="ARBA" id="ARBA00009904"/>
    </source>
</evidence>
<reference evidence="11" key="1">
    <citation type="journal article" date="2019" name="Int. J. Syst. Evol. Microbiol.">
        <title>The Global Catalogue of Microorganisms (GCM) 10K type strain sequencing project: providing services to taxonomists for standard genome sequencing and annotation.</title>
        <authorList>
            <consortium name="The Broad Institute Genomics Platform"/>
            <consortium name="The Broad Institute Genome Sequencing Center for Infectious Disease"/>
            <person name="Wu L."/>
            <person name="Ma J."/>
        </authorList>
    </citation>
    <scope>NUCLEOTIDE SEQUENCE [LARGE SCALE GENOMIC DNA]</scope>
    <source>
        <strain evidence="11">KCTC 42424</strain>
    </source>
</reference>
<dbReference type="Proteomes" id="UP001595722">
    <property type="component" value="Unassembled WGS sequence"/>
</dbReference>